<sequence>MPTIAEIRFYLKGLWLLFKGSATAYHYLDFTERGFKRSFWAFVICLPFMVLSSLLSLTDSAGNGVAFTGLLVFRTIVIQTVSWIVPLVAIALVCHFSGQAKSFFRIVIASNWLSVPVNVVAAMLIIAIALLGQAFLVPLIILLQVVIFGAFLFEIRLFYVLLEDRPLPTAAAILASVVTTLVISDFGTRYMLGG</sequence>
<reference evidence="2 3" key="1">
    <citation type="submission" date="2019-06" db="EMBL/GenBank/DDBJ databases">
        <authorList>
            <person name="Li M."/>
        </authorList>
    </citation>
    <scope>NUCLEOTIDE SEQUENCE [LARGE SCALE GENOMIC DNA]</scope>
    <source>
        <strain evidence="2 3">BGMRC2036</strain>
    </source>
</reference>
<dbReference type="OrthoDB" id="9811204at2"/>
<feature type="transmembrane region" description="Helical" evidence="1">
    <location>
        <begin position="171"/>
        <end position="192"/>
    </location>
</feature>
<feature type="transmembrane region" description="Helical" evidence="1">
    <location>
        <begin position="135"/>
        <end position="159"/>
    </location>
</feature>
<accession>A0A506UBV9</accession>
<evidence type="ECO:0000313" key="3">
    <source>
        <dbReference type="Proteomes" id="UP000318801"/>
    </source>
</evidence>
<protein>
    <recommendedName>
        <fullName evidence="4">Yip1 domain-containing protein</fullName>
    </recommendedName>
</protein>
<organism evidence="2 3">
    <name type="scientific">Martelella alba</name>
    <dbReference type="NCBI Taxonomy" id="2590451"/>
    <lineage>
        <taxon>Bacteria</taxon>
        <taxon>Pseudomonadati</taxon>
        <taxon>Pseudomonadota</taxon>
        <taxon>Alphaproteobacteria</taxon>
        <taxon>Hyphomicrobiales</taxon>
        <taxon>Aurantimonadaceae</taxon>
        <taxon>Martelella</taxon>
    </lineage>
</organism>
<dbReference type="Proteomes" id="UP000318801">
    <property type="component" value="Unassembled WGS sequence"/>
</dbReference>
<keyword evidence="1" id="KW-0812">Transmembrane</keyword>
<name>A0A506UBV9_9HYPH</name>
<gene>
    <name evidence="2" type="ORF">FJU08_12540</name>
</gene>
<feature type="transmembrane region" description="Helical" evidence="1">
    <location>
        <begin position="106"/>
        <end position="129"/>
    </location>
</feature>
<keyword evidence="1" id="KW-0472">Membrane</keyword>
<keyword evidence="1" id="KW-1133">Transmembrane helix</keyword>
<dbReference type="AlphaFoldDB" id="A0A506UBV9"/>
<keyword evidence="3" id="KW-1185">Reference proteome</keyword>
<comment type="caution">
    <text evidence="2">The sequence shown here is derived from an EMBL/GenBank/DDBJ whole genome shotgun (WGS) entry which is preliminary data.</text>
</comment>
<dbReference type="RefSeq" id="WP_141149348.1">
    <property type="nucleotide sequence ID" value="NZ_VHLG01000007.1"/>
</dbReference>
<feature type="transmembrane region" description="Helical" evidence="1">
    <location>
        <begin position="70"/>
        <end position="94"/>
    </location>
</feature>
<evidence type="ECO:0000313" key="2">
    <source>
        <dbReference type="EMBL" id="TPW30139.1"/>
    </source>
</evidence>
<evidence type="ECO:0008006" key="4">
    <source>
        <dbReference type="Google" id="ProtNLM"/>
    </source>
</evidence>
<evidence type="ECO:0000256" key="1">
    <source>
        <dbReference type="SAM" id="Phobius"/>
    </source>
</evidence>
<dbReference type="EMBL" id="VHLG01000007">
    <property type="protein sequence ID" value="TPW30139.1"/>
    <property type="molecule type" value="Genomic_DNA"/>
</dbReference>
<proteinExistence type="predicted"/>
<feature type="transmembrane region" description="Helical" evidence="1">
    <location>
        <begin position="39"/>
        <end position="58"/>
    </location>
</feature>